<proteinExistence type="predicted"/>
<feature type="non-terminal residue" evidence="1">
    <location>
        <position position="96"/>
    </location>
</feature>
<name>A0A383DEY8_9ZZZZ</name>
<dbReference type="AlphaFoldDB" id="A0A383DEY8"/>
<reference evidence="1" key="1">
    <citation type="submission" date="2018-05" db="EMBL/GenBank/DDBJ databases">
        <authorList>
            <person name="Lanie J.A."/>
            <person name="Ng W.-L."/>
            <person name="Kazmierczak K.M."/>
            <person name="Andrzejewski T.M."/>
            <person name="Davidsen T.M."/>
            <person name="Wayne K.J."/>
            <person name="Tettelin H."/>
            <person name="Glass J.I."/>
            <person name="Rusch D."/>
            <person name="Podicherti R."/>
            <person name="Tsui H.-C.T."/>
            <person name="Winkler M.E."/>
        </authorList>
    </citation>
    <scope>NUCLEOTIDE SEQUENCE</scope>
</reference>
<organism evidence="1">
    <name type="scientific">marine metagenome</name>
    <dbReference type="NCBI Taxonomy" id="408172"/>
    <lineage>
        <taxon>unclassified sequences</taxon>
        <taxon>metagenomes</taxon>
        <taxon>ecological metagenomes</taxon>
    </lineage>
</organism>
<gene>
    <name evidence="1" type="ORF">METZ01_LOCUS495679</name>
</gene>
<accession>A0A383DEY8</accession>
<evidence type="ECO:0000313" key="1">
    <source>
        <dbReference type="EMBL" id="SVE42825.1"/>
    </source>
</evidence>
<dbReference type="EMBL" id="UINC01216616">
    <property type="protein sequence ID" value="SVE42825.1"/>
    <property type="molecule type" value="Genomic_DNA"/>
</dbReference>
<sequence length="96" mass="11078">MKKLHMKGFILQLFKENPKGLWDYQVCDAVLDYYSHSGSYWVGEVRSTLTDLLSGALLLELEDKLDTKKYFGADKVLIKFKLSEFGHERMSQTGLL</sequence>
<protein>
    <submittedName>
        <fullName evidence="1">Uncharacterized protein</fullName>
    </submittedName>
</protein>